<evidence type="ECO:0008006" key="3">
    <source>
        <dbReference type="Google" id="ProtNLM"/>
    </source>
</evidence>
<protein>
    <recommendedName>
        <fullName evidence="3">Polygalacturonase</fullName>
    </recommendedName>
</protein>
<evidence type="ECO:0000313" key="1">
    <source>
        <dbReference type="EMBL" id="MDU0247341.1"/>
    </source>
</evidence>
<comment type="caution">
    <text evidence="1">The sequence shown here is derived from an EMBL/GenBank/DDBJ whole genome shotgun (WGS) entry which is preliminary data.</text>
</comment>
<proteinExistence type="predicted"/>
<dbReference type="Proteomes" id="UP001181258">
    <property type="component" value="Unassembled WGS sequence"/>
</dbReference>
<organism evidence="1 2">
    <name type="scientific">Phocaeicola vulgatus</name>
    <name type="common">Bacteroides vulgatus</name>
    <dbReference type="NCBI Taxonomy" id="821"/>
    <lineage>
        <taxon>Bacteria</taxon>
        <taxon>Pseudomonadati</taxon>
        <taxon>Bacteroidota</taxon>
        <taxon>Bacteroidia</taxon>
        <taxon>Bacteroidales</taxon>
        <taxon>Bacteroidaceae</taxon>
        <taxon>Phocaeicola</taxon>
    </lineage>
</organism>
<dbReference type="RefSeq" id="WP_315977271.1">
    <property type="nucleotide sequence ID" value="NZ_BAABZK010000002.1"/>
</dbReference>
<dbReference type="InterPro" id="IPR012334">
    <property type="entry name" value="Pectin_lyas_fold"/>
</dbReference>
<name>A0AAE4L5E8_PHOVU</name>
<dbReference type="AlphaFoldDB" id="A0AAE4L5E8"/>
<dbReference type="SUPFAM" id="SSF51126">
    <property type="entry name" value="Pectin lyase-like"/>
    <property type="match status" value="1"/>
</dbReference>
<dbReference type="InterPro" id="IPR011050">
    <property type="entry name" value="Pectin_lyase_fold/virulence"/>
</dbReference>
<dbReference type="EMBL" id="JAWDHD010000003">
    <property type="protein sequence ID" value="MDU0247341.1"/>
    <property type="molecule type" value="Genomic_DNA"/>
</dbReference>
<gene>
    <name evidence="1" type="ORF">RVY68_01170</name>
</gene>
<sequence length="104" mass="11257">MLTLFVRVTSMYAGEGMDNHYFTEVHDIYVKDLKCKKVNVAALVLQGTEEKPIYNVTFDNVDVDKAGIGLGFSNTKTIGVSNCNLGGYVGVPSTASAKDGIFDK</sequence>
<dbReference type="Gene3D" id="2.160.20.10">
    <property type="entry name" value="Single-stranded right-handed beta-helix, Pectin lyase-like"/>
    <property type="match status" value="1"/>
</dbReference>
<evidence type="ECO:0000313" key="2">
    <source>
        <dbReference type="Proteomes" id="UP001181258"/>
    </source>
</evidence>
<accession>A0AAE4L5E8</accession>
<reference evidence="1" key="1">
    <citation type="submission" date="2023-10" db="EMBL/GenBank/DDBJ databases">
        <title>Genome of potential pathogenic bacteria in Crohn's disease.</title>
        <authorList>
            <person name="Rodriguez-Palacios A."/>
        </authorList>
    </citation>
    <scope>NUCLEOTIDE SEQUENCE</scope>
    <source>
        <strain evidence="1">CavFT-hAR107</strain>
    </source>
</reference>